<keyword evidence="3 5" id="KW-1133">Transmembrane helix</keyword>
<evidence type="ECO:0000313" key="6">
    <source>
        <dbReference type="EMBL" id="SEW00458.1"/>
    </source>
</evidence>
<evidence type="ECO:0000256" key="2">
    <source>
        <dbReference type="ARBA" id="ARBA00022692"/>
    </source>
</evidence>
<keyword evidence="2 5" id="KW-0812">Transmembrane</keyword>
<dbReference type="Proteomes" id="UP000198518">
    <property type="component" value="Unassembled WGS sequence"/>
</dbReference>
<comment type="subcellular location">
    <subcellularLocation>
        <location evidence="1">Membrane</location>
        <topology evidence="1">Multi-pass membrane protein</topology>
    </subcellularLocation>
</comment>
<proteinExistence type="predicted"/>
<evidence type="ECO:0000256" key="1">
    <source>
        <dbReference type="ARBA" id="ARBA00004141"/>
    </source>
</evidence>
<name>A0A1I0NG53_9EURY</name>
<gene>
    <name evidence="6" type="ORF">SAMN04487945_0856</name>
</gene>
<reference evidence="6 7" key="1">
    <citation type="submission" date="2016-10" db="EMBL/GenBank/DDBJ databases">
        <authorList>
            <person name="de Groot N.N."/>
        </authorList>
    </citation>
    <scope>NUCLEOTIDE SEQUENCE [LARGE SCALE GENOMIC DNA]</scope>
    <source>
        <strain evidence="6 7">CGMCC 1.5337</strain>
    </source>
</reference>
<evidence type="ECO:0000256" key="4">
    <source>
        <dbReference type="ARBA" id="ARBA00023136"/>
    </source>
</evidence>
<evidence type="ECO:0000256" key="3">
    <source>
        <dbReference type="ARBA" id="ARBA00022989"/>
    </source>
</evidence>
<feature type="transmembrane region" description="Helical" evidence="5">
    <location>
        <begin position="57"/>
        <end position="76"/>
    </location>
</feature>
<dbReference type="RefSeq" id="WP_089668139.1">
    <property type="nucleotide sequence ID" value="NZ_FOJA01000001.1"/>
</dbReference>
<dbReference type="InterPro" id="IPR032808">
    <property type="entry name" value="DoxX"/>
</dbReference>
<dbReference type="AlphaFoldDB" id="A0A1I0NG53"/>
<accession>A0A1I0NG53</accession>
<dbReference type="STRING" id="355548.SAMN04487945_0856"/>
<evidence type="ECO:0000313" key="7">
    <source>
        <dbReference type="Proteomes" id="UP000198518"/>
    </source>
</evidence>
<organism evidence="6 7">
    <name type="scientific">Halobacterium jilantaiense</name>
    <dbReference type="NCBI Taxonomy" id="355548"/>
    <lineage>
        <taxon>Archaea</taxon>
        <taxon>Methanobacteriati</taxon>
        <taxon>Methanobacteriota</taxon>
        <taxon>Stenosarchaea group</taxon>
        <taxon>Halobacteria</taxon>
        <taxon>Halobacteriales</taxon>
        <taxon>Halobacteriaceae</taxon>
        <taxon>Halobacterium</taxon>
    </lineage>
</organism>
<keyword evidence="4 5" id="KW-0472">Membrane</keyword>
<protein>
    <submittedName>
        <fullName evidence="6">DoxX protein</fullName>
    </submittedName>
</protein>
<dbReference type="Pfam" id="PF07681">
    <property type="entry name" value="DoxX"/>
    <property type="match status" value="1"/>
</dbReference>
<dbReference type="GO" id="GO:0016020">
    <property type="term" value="C:membrane"/>
    <property type="evidence" value="ECO:0007669"/>
    <property type="project" value="UniProtKB-SubCell"/>
</dbReference>
<dbReference type="EMBL" id="FOJA01000001">
    <property type="protein sequence ID" value="SEW00458.1"/>
    <property type="molecule type" value="Genomic_DNA"/>
</dbReference>
<feature type="transmembrane region" description="Helical" evidence="5">
    <location>
        <begin position="88"/>
        <end position="109"/>
    </location>
</feature>
<keyword evidence="7" id="KW-1185">Reference proteome</keyword>
<evidence type="ECO:0000256" key="5">
    <source>
        <dbReference type="SAM" id="Phobius"/>
    </source>
</evidence>
<sequence length="143" mass="14655">MTEGDRVAAVVGRVTSLAASAPAPATLARWGLGLMLVAAGAHKLLQPEGWTVYVTDWLAPLLVVSPTVFMLANGYLELGFAALLLADRYTAFAALVAAGSLAVTTAYLAVVWVDTGAFGDVVARDVGLTGLALAVLVDALRDG</sequence>